<evidence type="ECO:0000313" key="2">
    <source>
        <dbReference type="EMBL" id="MRS62570.1"/>
    </source>
</evidence>
<sequence>MQLSQLTDEPKLKKSSVTVDPYADGRNRSHGAIAVVLAPKVVDNPNGNQVYFNETEKGQYEADGLSD</sequence>
<protein>
    <submittedName>
        <fullName evidence="2">Uncharacterized protein</fullName>
    </submittedName>
</protein>
<evidence type="ECO:0000313" key="3">
    <source>
        <dbReference type="Proteomes" id="UP000441754"/>
    </source>
</evidence>
<dbReference type="EMBL" id="WJXZ01000009">
    <property type="protein sequence ID" value="MRS62570.1"/>
    <property type="molecule type" value="Genomic_DNA"/>
</dbReference>
<comment type="caution">
    <text evidence="2">The sequence shown here is derived from an EMBL/GenBank/DDBJ whole genome shotgun (WGS) entry which is preliminary data.</text>
</comment>
<accession>A0A7K0EL34</accession>
<reference evidence="2 3" key="1">
    <citation type="journal article" date="2018" name="Antonie Van Leeuwenhoek">
        <title>Larkinella terrae sp. nov., isolated from soil on Jeju Island, South Korea.</title>
        <authorList>
            <person name="Ten L.N."/>
            <person name="Jeon J."/>
            <person name="Park S.J."/>
            <person name="Park S."/>
            <person name="Lee S.Y."/>
            <person name="Kim M.K."/>
            <person name="Jung H.Y."/>
        </authorList>
    </citation>
    <scope>NUCLEOTIDE SEQUENCE [LARGE SCALE GENOMIC DNA]</scope>
    <source>
        <strain evidence="2 3">KCTC 52001</strain>
    </source>
</reference>
<gene>
    <name evidence="2" type="ORF">GJJ30_14805</name>
</gene>
<organism evidence="2 3">
    <name type="scientific">Larkinella terrae</name>
    <dbReference type="NCBI Taxonomy" id="2025311"/>
    <lineage>
        <taxon>Bacteria</taxon>
        <taxon>Pseudomonadati</taxon>
        <taxon>Bacteroidota</taxon>
        <taxon>Cytophagia</taxon>
        <taxon>Cytophagales</taxon>
        <taxon>Spirosomataceae</taxon>
        <taxon>Larkinella</taxon>
    </lineage>
</organism>
<keyword evidence="3" id="KW-1185">Reference proteome</keyword>
<name>A0A7K0EL34_9BACT</name>
<evidence type="ECO:0000256" key="1">
    <source>
        <dbReference type="SAM" id="MobiDB-lite"/>
    </source>
</evidence>
<feature type="region of interest" description="Disordered" evidence="1">
    <location>
        <begin position="1"/>
        <end position="26"/>
    </location>
</feature>
<proteinExistence type="predicted"/>
<dbReference type="RefSeq" id="WP_154175953.1">
    <property type="nucleotide sequence ID" value="NZ_WJXZ01000009.1"/>
</dbReference>
<dbReference type="Proteomes" id="UP000441754">
    <property type="component" value="Unassembled WGS sequence"/>
</dbReference>
<dbReference type="AlphaFoldDB" id="A0A7K0EL34"/>